<name>A0ABQ8JP26_DERPT</name>
<evidence type="ECO:0000313" key="3">
    <source>
        <dbReference type="Proteomes" id="UP000887458"/>
    </source>
</evidence>
<feature type="region of interest" description="Disordered" evidence="1">
    <location>
        <begin position="43"/>
        <end position="71"/>
    </location>
</feature>
<dbReference type="EMBL" id="NJHN03000029">
    <property type="protein sequence ID" value="KAH9424304.1"/>
    <property type="molecule type" value="Genomic_DNA"/>
</dbReference>
<proteinExistence type="predicted"/>
<organism evidence="2 3">
    <name type="scientific">Dermatophagoides pteronyssinus</name>
    <name type="common">European house dust mite</name>
    <dbReference type="NCBI Taxonomy" id="6956"/>
    <lineage>
        <taxon>Eukaryota</taxon>
        <taxon>Metazoa</taxon>
        <taxon>Ecdysozoa</taxon>
        <taxon>Arthropoda</taxon>
        <taxon>Chelicerata</taxon>
        <taxon>Arachnida</taxon>
        <taxon>Acari</taxon>
        <taxon>Acariformes</taxon>
        <taxon>Sarcoptiformes</taxon>
        <taxon>Astigmata</taxon>
        <taxon>Psoroptidia</taxon>
        <taxon>Analgoidea</taxon>
        <taxon>Pyroglyphidae</taxon>
        <taxon>Dermatophagoidinae</taxon>
        <taxon>Dermatophagoides</taxon>
    </lineage>
</organism>
<evidence type="ECO:0000256" key="1">
    <source>
        <dbReference type="SAM" id="MobiDB-lite"/>
    </source>
</evidence>
<evidence type="ECO:0000313" key="2">
    <source>
        <dbReference type="EMBL" id="KAH9424304.1"/>
    </source>
</evidence>
<feature type="compositionally biased region" description="Low complexity" evidence="1">
    <location>
        <begin position="56"/>
        <end position="71"/>
    </location>
</feature>
<reference evidence="2 3" key="1">
    <citation type="journal article" date="2018" name="J. Allergy Clin. Immunol.">
        <title>High-quality assembly of Dermatophagoides pteronyssinus genome and transcriptome reveals a wide range of novel allergens.</title>
        <authorList>
            <person name="Liu X.Y."/>
            <person name="Yang K.Y."/>
            <person name="Wang M.Q."/>
            <person name="Kwok J.S."/>
            <person name="Zeng X."/>
            <person name="Yang Z."/>
            <person name="Xiao X.J."/>
            <person name="Lau C.P."/>
            <person name="Li Y."/>
            <person name="Huang Z.M."/>
            <person name="Ba J.G."/>
            <person name="Yim A.K."/>
            <person name="Ouyang C.Y."/>
            <person name="Ngai S.M."/>
            <person name="Chan T.F."/>
            <person name="Leung E.L."/>
            <person name="Liu L."/>
            <person name="Liu Z.G."/>
            <person name="Tsui S.K."/>
        </authorList>
    </citation>
    <scope>NUCLEOTIDE SEQUENCE [LARGE SCALE GENOMIC DNA]</scope>
    <source>
        <strain evidence="2">Derp</strain>
    </source>
</reference>
<comment type="caution">
    <text evidence="2">The sequence shown here is derived from an EMBL/GenBank/DDBJ whole genome shotgun (WGS) entry which is preliminary data.</text>
</comment>
<accession>A0ABQ8JP26</accession>
<dbReference type="Proteomes" id="UP000887458">
    <property type="component" value="Unassembled WGS sequence"/>
</dbReference>
<reference evidence="2 3" key="2">
    <citation type="journal article" date="2022" name="Mol. Biol. Evol.">
        <title>Comparative Genomics Reveals Insights into the Divergent Evolution of Astigmatic Mites and Household Pest Adaptations.</title>
        <authorList>
            <person name="Xiong Q."/>
            <person name="Wan A.T."/>
            <person name="Liu X."/>
            <person name="Fung C.S."/>
            <person name="Xiao X."/>
            <person name="Malainual N."/>
            <person name="Hou J."/>
            <person name="Wang L."/>
            <person name="Wang M."/>
            <person name="Yang K.Y."/>
            <person name="Cui Y."/>
            <person name="Leung E.L."/>
            <person name="Nong W."/>
            <person name="Shin S.K."/>
            <person name="Au S.W."/>
            <person name="Jeong K.Y."/>
            <person name="Chew F.T."/>
            <person name="Hui J.H."/>
            <person name="Leung T.F."/>
            <person name="Tungtrongchitr A."/>
            <person name="Zhong N."/>
            <person name="Liu Z."/>
            <person name="Tsui S.K."/>
        </authorList>
    </citation>
    <scope>NUCLEOTIDE SEQUENCE [LARGE SCALE GENOMIC DNA]</scope>
    <source>
        <strain evidence="2">Derp</strain>
    </source>
</reference>
<protein>
    <submittedName>
        <fullName evidence="2">Uncharacterized protein</fullName>
    </submittedName>
</protein>
<keyword evidence="3" id="KW-1185">Reference proteome</keyword>
<sequence length="71" mass="8873">MPFMNYYHREFQVDQKQPRKIYRTHGYEHDDYPYIIRVVKWPKKNPPPESKEKIKQQQTTITVQQKQQRPK</sequence>
<gene>
    <name evidence="2" type="ORF">DERP_004486</name>
</gene>